<dbReference type="OrthoDB" id="25024at2"/>
<dbReference type="AlphaFoldDB" id="U7D8M1"/>
<dbReference type="InterPro" id="IPR025497">
    <property type="entry name" value="PatA-like_N"/>
</dbReference>
<name>U7D8M1_9BACT</name>
<dbReference type="STRING" id="1313304.CALK_1127"/>
<feature type="domain" description="PatA-like N-terminal" evidence="3">
    <location>
        <begin position="514"/>
        <end position="613"/>
    </location>
</feature>
<evidence type="ECO:0000256" key="2">
    <source>
        <dbReference type="SAM" id="SignalP"/>
    </source>
</evidence>
<reference evidence="4 5" key="1">
    <citation type="journal article" date="2013" name="Environ. Microbiol.">
        <title>Genome analysis of Chitinivibrio alkaliphilus gen. nov., sp. nov., a novel extremely haloalkaliphilic anaerobic chitinolytic bacterium from the candidate phylum Termite Group 3.</title>
        <authorList>
            <person name="Sorokin D.Y."/>
            <person name="Gumerov V.M."/>
            <person name="Rakitin A.L."/>
            <person name="Beletsky A.V."/>
            <person name="Damste J.S."/>
            <person name="Muyzer G."/>
            <person name="Mardanov A.V."/>
            <person name="Ravin N.V."/>
        </authorList>
    </citation>
    <scope>NUCLEOTIDE SEQUENCE [LARGE SCALE GENOMIC DNA]</scope>
    <source>
        <strain evidence="4 5">ACht1</strain>
    </source>
</reference>
<protein>
    <recommendedName>
        <fullName evidence="3">PatA-like N-terminal domain-containing protein</fullName>
    </recommendedName>
</protein>
<keyword evidence="1" id="KW-1133">Transmembrane helix</keyword>
<evidence type="ECO:0000313" key="4">
    <source>
        <dbReference type="EMBL" id="ERP31911.1"/>
    </source>
</evidence>
<keyword evidence="2" id="KW-0732">Signal</keyword>
<dbReference type="Proteomes" id="UP000017148">
    <property type="component" value="Unassembled WGS sequence"/>
</dbReference>
<keyword evidence="1" id="KW-0472">Membrane</keyword>
<evidence type="ECO:0000313" key="5">
    <source>
        <dbReference type="Proteomes" id="UP000017148"/>
    </source>
</evidence>
<sequence>MKRLLFLFVLLLPLSGKTIAIIDNTPARNSSRLYTLLSSLYECSIYQSSRPRDLSTLTRNGYSHIILYEPSAEDLKHPVAEDTLPRIVINPPADMKDIPWVSLSTDLSSAAAFRDVGRLLERDIPPIVLLYDSTHTAEAIREKHSFCHPISLIPVETSRDLQREIRTAGEGGSSMVRMLLRPEQASSWATKTSVTQTINQHISLLCTNAPSPWRNALPDIGHIQLRENTNLATTAQAFFSALFIEDLLPPTAGKIHLNSSLAALSMGSITHYTLGGTASLQQGTMQQSLYDATPFPSWGEVEQLFADRMIVFPRVTTPSTQNNKASRHKETSDDTWTQQAYALIRTIVLHPYYNVVVSILLACTLILLARILICRLRRTRRPVALIFPRALRSQRMGTRKHAPTIVRYFRQRGIHSVSPGSLISLDKMVQHRMPQFFILDGRNKAALTYLQKKITRYQLSSAEIILIFYIPPQYTQTVSHAFGMATTLVYPSIPVEEDLTADLKKLDAQGEVLSGRIKDTGLSSVLQMLETQKESGCLVIEDESPVSIFYYETGRIVHGQDRLGNSGFEALFTGLSCTCGTFRFISGKHAPVHTVNLGSMELLLEYSRKYDEEQHA</sequence>
<dbReference type="RefSeq" id="WP_022636612.1">
    <property type="nucleotide sequence ID" value="NZ_ASJR01000008.1"/>
</dbReference>
<dbReference type="Pfam" id="PF14332">
    <property type="entry name" value="DUF4388"/>
    <property type="match status" value="1"/>
</dbReference>
<proteinExistence type="predicted"/>
<feature type="transmembrane region" description="Helical" evidence="1">
    <location>
        <begin position="352"/>
        <end position="373"/>
    </location>
</feature>
<feature type="signal peptide" evidence="2">
    <location>
        <begin position="1"/>
        <end position="20"/>
    </location>
</feature>
<dbReference type="EMBL" id="ASJR01000008">
    <property type="protein sequence ID" value="ERP31911.1"/>
    <property type="molecule type" value="Genomic_DNA"/>
</dbReference>
<comment type="caution">
    <text evidence="4">The sequence shown here is derived from an EMBL/GenBank/DDBJ whole genome shotgun (WGS) entry which is preliminary data.</text>
</comment>
<evidence type="ECO:0000256" key="1">
    <source>
        <dbReference type="SAM" id="Phobius"/>
    </source>
</evidence>
<accession>U7D8M1</accession>
<dbReference type="PANTHER" id="PTHR36304">
    <property type="entry name" value="DOMAIN GTPASE-ACTIVATING PROTEIN, PUTATIVE-RELATED-RELATED"/>
    <property type="match status" value="1"/>
</dbReference>
<gene>
    <name evidence="4" type="ORF">CALK_1127</name>
</gene>
<keyword evidence="5" id="KW-1185">Reference proteome</keyword>
<organism evidence="4 5">
    <name type="scientific">Chitinivibrio alkaliphilus ACht1</name>
    <dbReference type="NCBI Taxonomy" id="1313304"/>
    <lineage>
        <taxon>Bacteria</taxon>
        <taxon>Pseudomonadati</taxon>
        <taxon>Fibrobacterota</taxon>
        <taxon>Chitinivibrionia</taxon>
        <taxon>Chitinivibrionales</taxon>
        <taxon>Chitinivibrionaceae</taxon>
        <taxon>Chitinivibrio</taxon>
    </lineage>
</organism>
<evidence type="ECO:0000259" key="3">
    <source>
        <dbReference type="Pfam" id="PF14332"/>
    </source>
</evidence>
<dbReference type="PANTHER" id="PTHR36304:SF4">
    <property type="entry name" value="DUF4388 DOMAIN-CONTAINING PROTEIN"/>
    <property type="match status" value="1"/>
</dbReference>
<keyword evidence="1" id="KW-0812">Transmembrane</keyword>
<feature type="chain" id="PRO_5004681749" description="PatA-like N-terminal domain-containing protein" evidence="2">
    <location>
        <begin position="21"/>
        <end position="616"/>
    </location>
</feature>